<dbReference type="GO" id="GO:0051539">
    <property type="term" value="F:4 iron, 4 sulfur cluster binding"/>
    <property type="evidence" value="ECO:0007669"/>
    <property type="project" value="UniProtKB-KW"/>
</dbReference>
<dbReference type="SUPFAM" id="SSF51905">
    <property type="entry name" value="FAD/NAD(P)-binding domain"/>
    <property type="match status" value="1"/>
</dbReference>
<dbReference type="GO" id="GO:0046872">
    <property type="term" value="F:metal ion binding"/>
    <property type="evidence" value="ECO:0007669"/>
    <property type="project" value="UniProtKB-KW"/>
</dbReference>
<dbReference type="InterPro" id="IPR008979">
    <property type="entry name" value="Galactose-bd-like_sf"/>
</dbReference>
<organism evidence="6 7">
    <name type="scientific">Symmachiella dynata</name>
    <dbReference type="NCBI Taxonomy" id="2527995"/>
    <lineage>
        <taxon>Bacteria</taxon>
        <taxon>Pseudomonadati</taxon>
        <taxon>Planctomycetota</taxon>
        <taxon>Planctomycetia</taxon>
        <taxon>Planctomycetales</taxon>
        <taxon>Planctomycetaceae</taxon>
        <taxon>Symmachiella</taxon>
    </lineage>
</organism>
<dbReference type="GO" id="GO:0016491">
    <property type="term" value="F:oxidoreductase activity"/>
    <property type="evidence" value="ECO:0007669"/>
    <property type="project" value="UniProtKB-KW"/>
</dbReference>
<sequence>MHTSILLTAILLAPAAAPQTVETDLLVVGGSESAVAVAVQAARSGVRRIVLVNDIDWLGGQFTAEGLGAVDEWTIYKGKREPFPRSGLFLEIMNAIEADMQQKYGLPRPGNGFCSWTTCEPRDTERLFRRLVAPYLQSSGGPLQIFGNYEPLQVTVADGVVRGVEFVSTQPGQQPLTVRAKLTVDASDWGDVVRLSGAAYMRGPDLKSAFDEPGAPENQTAVRPNELNPITYCMILRETDTPTVIPQPHHYDERRYYGTTVATKEEFQELGWPRGTMSPRVPAWKESTMANGPYGEQPSVYTHRRLVDRRHNELQAGSESILVNWPLQDYPTYNFPAYLREQLEATEPGASEKNLVDMTPAQRRLVFADAKLHALGMLYHLQTTVHEKDPSQAVSFRDMELTDEFGTPDKMPLKPYVREGLRLDALYVLREQDIRDIDGMQSWATVMVPDNLFGFQFNIDFHPTKRIFLDDDPSGPWAHIHSSYRNWGTHTDRSGFPLRSLVPKQMDGLLVAGKNLGYTSIVSSAVRLHGHGMLAGQATGALAAMSLREGVPPREVAADWKRIRELQTQLVSPSSDPKTGQTPPGVLLWPYHDLPVEAEHFAAANQLAIRMILPGEQGLQDFEPDRVVTRRELARTIARAALSTGQFPDFDYSTNTDRPAFSDVDIFDPDYAAIESLQRWKLIDGKKQFHPDQPATWEFLRSIAGKLNWTVTDASTDPATPLTRALLAQAVWGAIQARPHGMHEATANYLQPGHDTDNDGTEDLNDPLPFDRDNDGLPDRIDADDTGNGLPDRLAVDGLSIRRFNFTGRGAKQVPGYHNDSGLAFDGERGFGWRTDISANHRHRHQHPDPVKDSFLFTRKTAVWECALPNGTYRVSVTVGDSGHAQPGQQLSVEGMPAVNKVDTALGRFHTASVTAKVTDGRLTIEMGTENPKLNTCLNAVTIMSATTPLE</sequence>
<evidence type="ECO:0000313" key="6">
    <source>
        <dbReference type="EMBL" id="QDU44393.1"/>
    </source>
</evidence>
<dbReference type="Proteomes" id="UP000319383">
    <property type="component" value="Chromosome"/>
</dbReference>
<evidence type="ECO:0000256" key="4">
    <source>
        <dbReference type="ARBA" id="ARBA00023004"/>
    </source>
</evidence>
<dbReference type="KEGG" id="sdyn:Mal52_28740"/>
<keyword evidence="2" id="KW-0479">Metal-binding</keyword>
<dbReference type="PANTHER" id="PTHR43498">
    <property type="entry name" value="FERREDOXIN:COB-COM HETERODISULFIDE REDUCTASE SUBUNIT A"/>
    <property type="match status" value="1"/>
</dbReference>
<keyword evidence="3" id="KW-0560">Oxidoreductase</keyword>
<accession>A0A517ZPI4</accession>
<dbReference type="AlphaFoldDB" id="A0A517ZPI4"/>
<keyword evidence="4" id="KW-0408">Iron</keyword>
<gene>
    <name evidence="6" type="ORF">Mal52_28740</name>
</gene>
<evidence type="ECO:0000256" key="5">
    <source>
        <dbReference type="ARBA" id="ARBA00023014"/>
    </source>
</evidence>
<protein>
    <submittedName>
        <fullName evidence="6">FAD dependent oxidoreductase</fullName>
    </submittedName>
</protein>
<dbReference type="RefSeq" id="WP_145376760.1">
    <property type="nucleotide sequence ID" value="NZ_CP036276.1"/>
</dbReference>
<evidence type="ECO:0000256" key="3">
    <source>
        <dbReference type="ARBA" id="ARBA00023002"/>
    </source>
</evidence>
<evidence type="ECO:0000256" key="2">
    <source>
        <dbReference type="ARBA" id="ARBA00022723"/>
    </source>
</evidence>
<keyword evidence="7" id="KW-1185">Reference proteome</keyword>
<dbReference type="InterPro" id="IPR039650">
    <property type="entry name" value="HdrA-like"/>
</dbReference>
<dbReference type="InterPro" id="IPR036188">
    <property type="entry name" value="FAD/NAD-bd_sf"/>
</dbReference>
<dbReference type="Pfam" id="PF12831">
    <property type="entry name" value="FAD_oxidored"/>
    <property type="match status" value="1"/>
</dbReference>
<keyword evidence="1" id="KW-0004">4Fe-4S</keyword>
<evidence type="ECO:0000313" key="7">
    <source>
        <dbReference type="Proteomes" id="UP000319383"/>
    </source>
</evidence>
<name>A0A517ZPI4_9PLAN</name>
<dbReference type="Gene3D" id="2.60.120.430">
    <property type="entry name" value="Galactose-binding lectin"/>
    <property type="match status" value="1"/>
</dbReference>
<proteinExistence type="predicted"/>
<evidence type="ECO:0000256" key="1">
    <source>
        <dbReference type="ARBA" id="ARBA00022485"/>
    </source>
</evidence>
<dbReference type="EMBL" id="CP036276">
    <property type="protein sequence ID" value="QDU44393.1"/>
    <property type="molecule type" value="Genomic_DNA"/>
</dbReference>
<dbReference type="PANTHER" id="PTHR43498:SF1">
    <property type="entry name" value="COB--COM HETERODISULFIDE REDUCTASE IRON-SULFUR SUBUNIT A"/>
    <property type="match status" value="1"/>
</dbReference>
<dbReference type="SUPFAM" id="SSF49785">
    <property type="entry name" value="Galactose-binding domain-like"/>
    <property type="match status" value="1"/>
</dbReference>
<keyword evidence="5" id="KW-0411">Iron-sulfur</keyword>
<reference evidence="6 7" key="1">
    <citation type="submission" date="2019-02" db="EMBL/GenBank/DDBJ databases">
        <title>Deep-cultivation of Planctomycetes and their phenomic and genomic characterization uncovers novel biology.</title>
        <authorList>
            <person name="Wiegand S."/>
            <person name="Jogler M."/>
            <person name="Boedeker C."/>
            <person name="Pinto D."/>
            <person name="Vollmers J."/>
            <person name="Rivas-Marin E."/>
            <person name="Kohn T."/>
            <person name="Peeters S.H."/>
            <person name="Heuer A."/>
            <person name="Rast P."/>
            <person name="Oberbeckmann S."/>
            <person name="Bunk B."/>
            <person name="Jeske O."/>
            <person name="Meyerdierks A."/>
            <person name="Storesund J.E."/>
            <person name="Kallscheuer N."/>
            <person name="Luecker S."/>
            <person name="Lage O.M."/>
            <person name="Pohl T."/>
            <person name="Merkel B.J."/>
            <person name="Hornburger P."/>
            <person name="Mueller R.-W."/>
            <person name="Bruemmer F."/>
            <person name="Labrenz M."/>
            <person name="Spormann A.M."/>
            <person name="Op den Camp H."/>
            <person name="Overmann J."/>
            <person name="Amann R."/>
            <person name="Jetten M.S.M."/>
            <person name="Mascher T."/>
            <person name="Medema M.H."/>
            <person name="Devos D.P."/>
            <person name="Kaster A.-K."/>
            <person name="Ovreas L."/>
            <person name="Rohde M."/>
            <person name="Galperin M.Y."/>
            <person name="Jogler C."/>
        </authorList>
    </citation>
    <scope>NUCLEOTIDE SEQUENCE [LARGE SCALE GENOMIC DNA]</scope>
    <source>
        <strain evidence="6 7">Mal52</strain>
    </source>
</reference>